<dbReference type="GO" id="GO:1990432">
    <property type="term" value="P:siRNA 3'-end processing"/>
    <property type="evidence" value="ECO:0007669"/>
    <property type="project" value="TreeGrafter"/>
</dbReference>
<dbReference type="InterPro" id="IPR051181">
    <property type="entry name" value="CAF1_poly(A)_ribonucleases"/>
</dbReference>
<dbReference type="EMBL" id="MU001683">
    <property type="protein sequence ID" value="KAF2456472.1"/>
    <property type="molecule type" value="Genomic_DNA"/>
</dbReference>
<dbReference type="GO" id="GO:0003723">
    <property type="term" value="F:RNA binding"/>
    <property type="evidence" value="ECO:0007669"/>
    <property type="project" value="TreeGrafter"/>
</dbReference>
<organism evidence="3 4">
    <name type="scientific">Lineolata rhizophorae</name>
    <dbReference type="NCBI Taxonomy" id="578093"/>
    <lineage>
        <taxon>Eukaryota</taxon>
        <taxon>Fungi</taxon>
        <taxon>Dikarya</taxon>
        <taxon>Ascomycota</taxon>
        <taxon>Pezizomycotina</taxon>
        <taxon>Dothideomycetes</taxon>
        <taxon>Dothideomycetes incertae sedis</taxon>
        <taxon>Lineolatales</taxon>
        <taxon>Lineolataceae</taxon>
        <taxon>Lineolata</taxon>
    </lineage>
</organism>
<evidence type="ECO:0000313" key="3">
    <source>
        <dbReference type="EMBL" id="KAF2456472.1"/>
    </source>
</evidence>
<dbReference type="Proteomes" id="UP000799766">
    <property type="component" value="Unassembled WGS sequence"/>
</dbReference>
<dbReference type="InterPro" id="IPR012337">
    <property type="entry name" value="RNaseH-like_sf"/>
</dbReference>
<evidence type="ECO:0000256" key="2">
    <source>
        <dbReference type="SAM" id="MobiDB-lite"/>
    </source>
</evidence>
<dbReference type="InterPro" id="IPR006941">
    <property type="entry name" value="RNase_CAF1"/>
</dbReference>
<proteinExistence type="inferred from homology"/>
<dbReference type="GO" id="GO:1990431">
    <property type="term" value="P:priRNA 3'-end processing"/>
    <property type="evidence" value="ECO:0007669"/>
    <property type="project" value="TreeGrafter"/>
</dbReference>
<dbReference type="GO" id="GO:0000175">
    <property type="term" value="F:3'-5'-RNA exonuclease activity"/>
    <property type="evidence" value="ECO:0007669"/>
    <property type="project" value="TreeGrafter"/>
</dbReference>
<evidence type="ECO:0000313" key="4">
    <source>
        <dbReference type="Proteomes" id="UP000799766"/>
    </source>
</evidence>
<keyword evidence="4" id="KW-1185">Reference proteome</keyword>
<feature type="region of interest" description="Disordered" evidence="2">
    <location>
        <begin position="231"/>
        <end position="263"/>
    </location>
</feature>
<evidence type="ECO:0000256" key="1">
    <source>
        <dbReference type="ARBA" id="ARBA00008372"/>
    </source>
</evidence>
<dbReference type="GO" id="GO:0005634">
    <property type="term" value="C:nucleus"/>
    <property type="evidence" value="ECO:0007669"/>
    <property type="project" value="TreeGrafter"/>
</dbReference>
<dbReference type="GO" id="GO:0000289">
    <property type="term" value="P:nuclear-transcribed mRNA poly(A) tail shortening"/>
    <property type="evidence" value="ECO:0007669"/>
    <property type="project" value="TreeGrafter"/>
</dbReference>
<reference evidence="3" key="1">
    <citation type="journal article" date="2020" name="Stud. Mycol.">
        <title>101 Dothideomycetes genomes: a test case for predicting lifestyles and emergence of pathogens.</title>
        <authorList>
            <person name="Haridas S."/>
            <person name="Albert R."/>
            <person name="Binder M."/>
            <person name="Bloem J."/>
            <person name="Labutti K."/>
            <person name="Salamov A."/>
            <person name="Andreopoulos B."/>
            <person name="Baker S."/>
            <person name="Barry K."/>
            <person name="Bills G."/>
            <person name="Bluhm B."/>
            <person name="Cannon C."/>
            <person name="Castanera R."/>
            <person name="Culley D."/>
            <person name="Daum C."/>
            <person name="Ezra D."/>
            <person name="Gonzalez J."/>
            <person name="Henrissat B."/>
            <person name="Kuo A."/>
            <person name="Liang C."/>
            <person name="Lipzen A."/>
            <person name="Lutzoni F."/>
            <person name="Magnuson J."/>
            <person name="Mondo S."/>
            <person name="Nolan M."/>
            <person name="Ohm R."/>
            <person name="Pangilinan J."/>
            <person name="Park H.-J."/>
            <person name="Ramirez L."/>
            <person name="Alfaro M."/>
            <person name="Sun H."/>
            <person name="Tritt A."/>
            <person name="Yoshinaga Y."/>
            <person name="Zwiers L.-H."/>
            <person name="Turgeon B."/>
            <person name="Goodwin S."/>
            <person name="Spatafora J."/>
            <person name="Crous P."/>
            <person name="Grigoriev I."/>
        </authorList>
    </citation>
    <scope>NUCLEOTIDE SEQUENCE</scope>
    <source>
        <strain evidence="3">ATCC 16933</strain>
    </source>
</reference>
<name>A0A6A6NYC9_9PEZI</name>
<dbReference type="PANTHER" id="PTHR15092:SF22">
    <property type="entry name" value="POLY(A)-SPECIFIC RIBONUCLEASE PNLDC1"/>
    <property type="match status" value="1"/>
</dbReference>
<dbReference type="PANTHER" id="PTHR15092">
    <property type="entry name" value="POLY A -SPECIFIC RIBONUCLEASE/TARGET OF EGR1, MEMBER 1"/>
    <property type="match status" value="1"/>
</dbReference>
<sequence>MDVGESSFYPLLLGILERISRAHFVTFDLELSGVPVKTHAQRGTAGNPTLQERYDELRAAADRFTILQVGITVVEQDRINDKYMVFPYNFNLSPLVQEWGVEVEREISFSSSAAEFLLKAGFNFDLPFRSGVPYLSRDEDRKAWERALERLNRAKVEDIQLDGSQEELLKFVERVRNEIKEWLKIIAPRQTNIDPFDRLQQELLSDLPRLVPTKSSRKSRSPHQAKIELLITGTPDPHDSTNPSRNPSNHSTGIDEPPSPPRVVSLTNLQKRLVHQLVRAEFPELISFSCPSAIRVKLLDREREAREQERSRRRAREAINRATGFRWLVEALIVGGNIRGIDVVGECAKDPQTGATLMVFENQIFERFRSLQFALSRRRPPLVGHNLFFDLAYLYRTFVGVLPEKVGAFAEKVGELWPTVLDTKYMATHGVSEARTDSSLEQMEAALRMQSRPVTELAPGHEKYVCATNVPLLTPLDRASFAHEAGYDAYLTALVMIRLSAKLKAASVATTTPSNKQTDVDNNNGEAARYAFASRGDITPGSLMPQFNDTEFWSEYANKLRVYGSVEGLLEIPAGGGEADGGVSLETQHW</sequence>
<comment type="similarity">
    <text evidence="1">Belongs to the CAF1 family.</text>
</comment>
<dbReference type="InterPro" id="IPR036397">
    <property type="entry name" value="RNaseH_sf"/>
</dbReference>
<dbReference type="Pfam" id="PF04857">
    <property type="entry name" value="CAF1"/>
    <property type="match status" value="1"/>
</dbReference>
<feature type="compositionally biased region" description="Polar residues" evidence="2">
    <location>
        <begin position="240"/>
        <end position="252"/>
    </location>
</feature>
<dbReference type="SUPFAM" id="SSF53098">
    <property type="entry name" value="Ribonuclease H-like"/>
    <property type="match status" value="1"/>
</dbReference>
<protein>
    <submittedName>
        <fullName evidence="3">Ribonuclease H-like domain-containing protein</fullName>
    </submittedName>
</protein>
<accession>A0A6A6NYC9</accession>
<dbReference type="AlphaFoldDB" id="A0A6A6NYC9"/>
<dbReference type="OrthoDB" id="1432093at2759"/>
<dbReference type="Gene3D" id="3.30.420.10">
    <property type="entry name" value="Ribonuclease H-like superfamily/Ribonuclease H"/>
    <property type="match status" value="2"/>
</dbReference>
<gene>
    <name evidence="3" type="ORF">BDY21DRAFT_364656</name>
</gene>